<feature type="domain" description="Carrier" evidence="1">
    <location>
        <begin position="1"/>
        <end position="76"/>
    </location>
</feature>
<dbReference type="Pfam" id="PF00550">
    <property type="entry name" value="PP-binding"/>
    <property type="match status" value="1"/>
</dbReference>
<protein>
    <submittedName>
        <fullName evidence="2">Acyl carrier protein</fullName>
    </submittedName>
</protein>
<dbReference type="Proteomes" id="UP000856143">
    <property type="component" value="Unassembled WGS sequence"/>
</dbReference>
<dbReference type="PROSITE" id="PS50075">
    <property type="entry name" value="CARRIER"/>
    <property type="match status" value="1"/>
</dbReference>
<proteinExistence type="predicted"/>
<evidence type="ECO:0000313" key="2">
    <source>
        <dbReference type="EMBL" id="HAT1685209.1"/>
    </source>
</evidence>
<evidence type="ECO:0000313" key="3">
    <source>
        <dbReference type="Proteomes" id="UP000856143"/>
    </source>
</evidence>
<dbReference type="Gene3D" id="1.10.1200.10">
    <property type="entry name" value="ACP-like"/>
    <property type="match status" value="1"/>
</dbReference>
<reference evidence="2" key="2">
    <citation type="submission" date="2020-11" db="EMBL/GenBank/DDBJ databases">
        <authorList>
            <consortium name="NCBI Pathogen Detection Project"/>
        </authorList>
    </citation>
    <scope>NUCLEOTIDE SEQUENCE</scope>
    <source>
        <strain evidence="2">R404</strain>
    </source>
</reference>
<comment type="caution">
    <text evidence="2">The sequence shown here is derived from an EMBL/GenBank/DDBJ whole genome shotgun (WGS) entry which is preliminary data.</text>
</comment>
<dbReference type="AlphaFoldDB" id="A0AAN5LET7"/>
<gene>
    <name evidence="2" type="ORF">I8Y21_006046</name>
</gene>
<sequence>MTAVTDKVINIIVENFGLNEQAVKTNKDLETLGVDSIITIEIQLDLEREFGIKIPDGVILPSYTVNDISEYIQNKVCHHGRK</sequence>
<name>A0AAN5LET7_KLEOX</name>
<evidence type="ECO:0000259" key="1">
    <source>
        <dbReference type="PROSITE" id="PS50075"/>
    </source>
</evidence>
<dbReference type="SUPFAM" id="SSF47336">
    <property type="entry name" value="ACP-like"/>
    <property type="match status" value="1"/>
</dbReference>
<accession>A0AAN5LET7</accession>
<dbReference type="InterPro" id="IPR009081">
    <property type="entry name" value="PP-bd_ACP"/>
</dbReference>
<dbReference type="InterPro" id="IPR036736">
    <property type="entry name" value="ACP-like_sf"/>
</dbReference>
<organism evidence="2 3">
    <name type="scientific">Klebsiella oxytoca</name>
    <dbReference type="NCBI Taxonomy" id="571"/>
    <lineage>
        <taxon>Bacteria</taxon>
        <taxon>Pseudomonadati</taxon>
        <taxon>Pseudomonadota</taxon>
        <taxon>Gammaproteobacteria</taxon>
        <taxon>Enterobacterales</taxon>
        <taxon>Enterobacteriaceae</taxon>
        <taxon>Klebsiella/Raoultella group</taxon>
        <taxon>Klebsiella</taxon>
    </lineage>
</organism>
<dbReference type="EMBL" id="DACSEO010000160">
    <property type="protein sequence ID" value="HAT1685209.1"/>
    <property type="molecule type" value="Genomic_DNA"/>
</dbReference>
<reference evidence="2" key="1">
    <citation type="journal article" date="2018" name="Genome Biol.">
        <title>SKESA: strategic k-mer extension for scrupulous assemblies.</title>
        <authorList>
            <person name="Souvorov A."/>
            <person name="Agarwala R."/>
            <person name="Lipman D.J."/>
        </authorList>
    </citation>
    <scope>NUCLEOTIDE SEQUENCE</scope>
    <source>
        <strain evidence="2">R404</strain>
    </source>
</reference>